<reference evidence="2" key="1">
    <citation type="journal article" date="2019" name="Int. J. Syst. Evol. Microbiol.">
        <title>The Global Catalogue of Microorganisms (GCM) 10K type strain sequencing project: providing services to taxonomists for standard genome sequencing and annotation.</title>
        <authorList>
            <consortium name="The Broad Institute Genomics Platform"/>
            <consortium name="The Broad Institute Genome Sequencing Center for Infectious Disease"/>
            <person name="Wu L."/>
            <person name="Ma J."/>
        </authorList>
    </citation>
    <scope>NUCLEOTIDE SEQUENCE [LARGE SCALE GENOMIC DNA]</scope>
    <source>
        <strain evidence="2">CGMCC 4.7198</strain>
    </source>
</reference>
<dbReference type="RefSeq" id="WP_381260979.1">
    <property type="nucleotide sequence ID" value="NZ_JBHTBI010000046.1"/>
</dbReference>
<dbReference type="EMBL" id="JBHTEC010000008">
    <property type="protein sequence ID" value="MFD0289343.1"/>
    <property type="molecule type" value="Genomic_DNA"/>
</dbReference>
<evidence type="ECO:0000313" key="2">
    <source>
        <dbReference type="Proteomes" id="UP001596957"/>
    </source>
</evidence>
<proteinExistence type="predicted"/>
<keyword evidence="2" id="KW-1185">Reference proteome</keyword>
<protein>
    <submittedName>
        <fullName evidence="1">Uncharacterized protein</fullName>
    </submittedName>
</protein>
<dbReference type="Proteomes" id="UP001596957">
    <property type="component" value="Unassembled WGS sequence"/>
</dbReference>
<sequence length="62" mass="6399">MDKGLHREGGKVLCADLSEKTAKETAVEFAAADEVAAWRGADVSFSVEADAMADAVASRGEG</sequence>
<accession>A0ABW2VY42</accession>
<organism evidence="1 2">
    <name type="scientific">Streptomyces lutosisoli</name>
    <dbReference type="NCBI Taxonomy" id="2665721"/>
    <lineage>
        <taxon>Bacteria</taxon>
        <taxon>Bacillati</taxon>
        <taxon>Actinomycetota</taxon>
        <taxon>Actinomycetes</taxon>
        <taxon>Kitasatosporales</taxon>
        <taxon>Streptomycetaceae</taxon>
        <taxon>Streptomyces</taxon>
    </lineage>
</organism>
<gene>
    <name evidence="1" type="ORF">ACFQZP_48670</name>
</gene>
<comment type="caution">
    <text evidence="1">The sequence shown here is derived from an EMBL/GenBank/DDBJ whole genome shotgun (WGS) entry which is preliminary data.</text>
</comment>
<evidence type="ECO:0000313" key="1">
    <source>
        <dbReference type="EMBL" id="MFD0289343.1"/>
    </source>
</evidence>
<name>A0ABW2VY42_9ACTN</name>